<dbReference type="Pfam" id="PF02654">
    <property type="entry name" value="CobS"/>
    <property type="match status" value="1"/>
</dbReference>
<evidence type="ECO:0000256" key="6">
    <source>
        <dbReference type="ARBA" id="ARBA00015850"/>
    </source>
</evidence>
<comment type="subcellular location">
    <subcellularLocation>
        <location evidence="2 19">Cell membrane</location>
        <topology evidence="2 19">Multi-pass membrane protein</topology>
    </subcellularLocation>
</comment>
<evidence type="ECO:0000256" key="2">
    <source>
        <dbReference type="ARBA" id="ARBA00004651"/>
    </source>
</evidence>
<dbReference type="GO" id="GO:0009236">
    <property type="term" value="P:cobalamin biosynthetic process"/>
    <property type="evidence" value="ECO:0007669"/>
    <property type="project" value="UniProtKB-UniRule"/>
</dbReference>
<evidence type="ECO:0000256" key="3">
    <source>
        <dbReference type="ARBA" id="ARBA00004663"/>
    </source>
</evidence>
<evidence type="ECO:0000256" key="15">
    <source>
        <dbReference type="ARBA" id="ARBA00032605"/>
    </source>
</evidence>
<comment type="similarity">
    <text evidence="4 19">Belongs to the CobS family.</text>
</comment>
<dbReference type="GO" id="GO:0051073">
    <property type="term" value="F:adenosylcobinamide-GDP ribazoletransferase activity"/>
    <property type="evidence" value="ECO:0007669"/>
    <property type="project" value="UniProtKB-UniRule"/>
</dbReference>
<dbReference type="AlphaFoldDB" id="A0A9E7ZPK4"/>
<comment type="function">
    <text evidence="14 19">Joins adenosylcobinamide-GDP and alpha-ribazole to generate adenosylcobalamin (Ado-cobalamin). Also synthesizes adenosylcobalamin 5'-phosphate from adenosylcobinamide-GDP and alpha-ribazole 5'-phosphate.</text>
</comment>
<reference evidence="20" key="1">
    <citation type="submission" date="2022-08" db="EMBL/GenBank/DDBJ databases">
        <title>Complete Genome Sequences of 2 Bosea sp. soil isolates.</title>
        <authorList>
            <person name="Alvarez Arevalo M."/>
            <person name="Sterndorff E.B."/>
            <person name="Faurdal D."/>
            <person name="Joergensen T.S."/>
            <person name="Weber T."/>
        </authorList>
    </citation>
    <scope>NUCLEOTIDE SEQUENCE</scope>
    <source>
        <strain evidence="20">NBC_00436</strain>
    </source>
</reference>
<keyword evidence="8 19" id="KW-0169">Cobalamin biosynthesis</keyword>
<evidence type="ECO:0000256" key="10">
    <source>
        <dbReference type="ARBA" id="ARBA00022692"/>
    </source>
</evidence>
<feature type="transmembrane region" description="Helical" evidence="19">
    <location>
        <begin position="200"/>
        <end position="218"/>
    </location>
</feature>
<name>A0A9E7ZPK4_9HYPH</name>
<protein>
    <recommendedName>
        <fullName evidence="6 19">Adenosylcobinamide-GDP ribazoletransferase</fullName>
        <ecNumber evidence="5 19">2.7.8.26</ecNumber>
    </recommendedName>
    <alternativeName>
        <fullName evidence="16 19">Cobalamin synthase</fullName>
    </alternativeName>
    <alternativeName>
        <fullName evidence="15 19">Cobalamin-5'-phosphate synthase</fullName>
    </alternativeName>
</protein>
<dbReference type="HAMAP" id="MF_00719">
    <property type="entry name" value="CobS"/>
    <property type="match status" value="1"/>
</dbReference>
<evidence type="ECO:0000256" key="18">
    <source>
        <dbReference type="ARBA" id="ARBA00049504"/>
    </source>
</evidence>
<comment type="cofactor">
    <cofactor evidence="1 19">
        <name>Mg(2+)</name>
        <dbReference type="ChEBI" id="CHEBI:18420"/>
    </cofactor>
</comment>
<evidence type="ECO:0000256" key="7">
    <source>
        <dbReference type="ARBA" id="ARBA00022475"/>
    </source>
</evidence>
<evidence type="ECO:0000256" key="4">
    <source>
        <dbReference type="ARBA" id="ARBA00010561"/>
    </source>
</evidence>
<keyword evidence="7 19" id="KW-1003">Cell membrane</keyword>
<keyword evidence="13 19" id="KW-0472">Membrane</keyword>
<gene>
    <name evidence="19" type="primary">cobS</name>
    <name evidence="20" type="ORF">NWE54_03705</name>
</gene>
<dbReference type="PANTHER" id="PTHR34148:SF1">
    <property type="entry name" value="ADENOSYLCOBINAMIDE-GDP RIBAZOLETRANSFERASE"/>
    <property type="match status" value="1"/>
</dbReference>
<sequence length="281" mass="28472">MAEAETTSETPPPDWPGWGIATAICLRFWSRLPVPLLPGESDGHGIPDFREVPRALPFAALVIAAPAALIALGAGLAGLSGFVVAALALTALALTTGAFHEDGLADTADGLFGGHTIERRLEIMKDSRIGSYGALALGLSLMLRASLIAMILDRSGAWAAAAAVLAAAPWSRAEGLFMLATQPAARRTGAAAAVGQPTVLTARIALGLSLFLATGIGLAAQLPIAGLLIGFALAHGAAAVLSRLARRLIGGQTGDILGAAQQLAEIAIYIGLALAIGWAGR</sequence>
<comment type="catalytic activity">
    <reaction evidence="18 19">
        <text>alpha-ribazole 5'-phosphate + adenosylcob(III)inamide-GDP = adenosylcob(III)alamin 5'-phosphate + GMP + H(+)</text>
        <dbReference type="Rhea" id="RHEA:23560"/>
        <dbReference type="ChEBI" id="CHEBI:15378"/>
        <dbReference type="ChEBI" id="CHEBI:57918"/>
        <dbReference type="ChEBI" id="CHEBI:58115"/>
        <dbReference type="ChEBI" id="CHEBI:60487"/>
        <dbReference type="ChEBI" id="CHEBI:60493"/>
        <dbReference type="EC" id="2.7.8.26"/>
    </reaction>
</comment>
<evidence type="ECO:0000256" key="16">
    <source>
        <dbReference type="ARBA" id="ARBA00032853"/>
    </source>
</evidence>
<keyword evidence="9 19" id="KW-0808">Transferase</keyword>
<evidence type="ECO:0000256" key="19">
    <source>
        <dbReference type="HAMAP-Rule" id="MF_00719"/>
    </source>
</evidence>
<evidence type="ECO:0000313" key="20">
    <source>
        <dbReference type="EMBL" id="UZF87904.1"/>
    </source>
</evidence>
<dbReference type="EC" id="2.7.8.26" evidence="5 19"/>
<feature type="transmembrane region" description="Helical" evidence="19">
    <location>
        <begin position="224"/>
        <end position="244"/>
    </location>
</feature>
<dbReference type="GO" id="GO:0008818">
    <property type="term" value="F:cobalamin 5'-phosphate synthase activity"/>
    <property type="evidence" value="ECO:0007669"/>
    <property type="project" value="UniProtKB-UniRule"/>
</dbReference>
<feature type="transmembrane region" description="Helical" evidence="19">
    <location>
        <begin position="158"/>
        <end position="179"/>
    </location>
</feature>
<proteinExistence type="inferred from homology"/>
<evidence type="ECO:0000256" key="9">
    <source>
        <dbReference type="ARBA" id="ARBA00022679"/>
    </source>
</evidence>
<comment type="catalytic activity">
    <reaction evidence="17 19">
        <text>alpha-ribazole + adenosylcob(III)inamide-GDP = adenosylcob(III)alamin + GMP + H(+)</text>
        <dbReference type="Rhea" id="RHEA:16049"/>
        <dbReference type="ChEBI" id="CHEBI:10329"/>
        <dbReference type="ChEBI" id="CHEBI:15378"/>
        <dbReference type="ChEBI" id="CHEBI:18408"/>
        <dbReference type="ChEBI" id="CHEBI:58115"/>
        <dbReference type="ChEBI" id="CHEBI:60487"/>
        <dbReference type="EC" id="2.7.8.26"/>
    </reaction>
</comment>
<keyword evidence="10 19" id="KW-0812">Transmembrane</keyword>
<keyword evidence="12 19" id="KW-1133">Transmembrane helix</keyword>
<evidence type="ECO:0000256" key="1">
    <source>
        <dbReference type="ARBA" id="ARBA00001946"/>
    </source>
</evidence>
<evidence type="ECO:0000256" key="17">
    <source>
        <dbReference type="ARBA" id="ARBA00048623"/>
    </source>
</evidence>
<evidence type="ECO:0000256" key="11">
    <source>
        <dbReference type="ARBA" id="ARBA00022842"/>
    </source>
</evidence>
<dbReference type="InterPro" id="IPR003805">
    <property type="entry name" value="CobS"/>
</dbReference>
<evidence type="ECO:0000256" key="13">
    <source>
        <dbReference type="ARBA" id="ARBA00023136"/>
    </source>
</evidence>
<organism evidence="20">
    <name type="scientific">Bosea sp. NBC_00436</name>
    <dbReference type="NCBI Taxonomy" id="2969620"/>
    <lineage>
        <taxon>Bacteria</taxon>
        <taxon>Pseudomonadati</taxon>
        <taxon>Pseudomonadota</taxon>
        <taxon>Alphaproteobacteria</taxon>
        <taxon>Hyphomicrobiales</taxon>
        <taxon>Boseaceae</taxon>
        <taxon>Bosea</taxon>
    </lineage>
</organism>
<dbReference type="PANTHER" id="PTHR34148">
    <property type="entry name" value="ADENOSYLCOBINAMIDE-GDP RIBAZOLETRANSFERASE"/>
    <property type="match status" value="1"/>
</dbReference>
<dbReference type="GO" id="GO:0005886">
    <property type="term" value="C:plasma membrane"/>
    <property type="evidence" value="ECO:0007669"/>
    <property type="project" value="UniProtKB-SubCell"/>
</dbReference>
<accession>A0A9E7ZPK4</accession>
<comment type="pathway">
    <text evidence="3 19">Cofactor biosynthesis; adenosylcobalamin biosynthesis; adenosylcobalamin from cob(II)yrinate a,c-diamide: step 7/7.</text>
</comment>
<evidence type="ECO:0000256" key="5">
    <source>
        <dbReference type="ARBA" id="ARBA00013200"/>
    </source>
</evidence>
<evidence type="ECO:0000256" key="8">
    <source>
        <dbReference type="ARBA" id="ARBA00022573"/>
    </source>
</evidence>
<feature type="transmembrane region" description="Helical" evidence="19">
    <location>
        <begin position="256"/>
        <end position="279"/>
    </location>
</feature>
<feature type="transmembrane region" description="Helical" evidence="19">
    <location>
        <begin position="129"/>
        <end position="152"/>
    </location>
</feature>
<evidence type="ECO:0000256" key="14">
    <source>
        <dbReference type="ARBA" id="ARBA00025228"/>
    </source>
</evidence>
<dbReference type="EMBL" id="CP102774">
    <property type="protein sequence ID" value="UZF87904.1"/>
    <property type="molecule type" value="Genomic_DNA"/>
</dbReference>
<keyword evidence="11 19" id="KW-0460">Magnesium</keyword>
<evidence type="ECO:0000256" key="12">
    <source>
        <dbReference type="ARBA" id="ARBA00022989"/>
    </source>
</evidence>